<proteinExistence type="inferred from homology"/>
<dbReference type="Pfam" id="PF00143">
    <property type="entry name" value="Interferon"/>
    <property type="match status" value="1"/>
</dbReference>
<organism evidence="8">
    <name type="scientific">Mustela putorius furo</name>
    <name type="common">European domestic ferret</name>
    <name type="synonym">Mustela furo</name>
    <dbReference type="NCBI Taxonomy" id="9669"/>
    <lineage>
        <taxon>Eukaryota</taxon>
        <taxon>Metazoa</taxon>
        <taxon>Chordata</taxon>
        <taxon>Craniata</taxon>
        <taxon>Vertebrata</taxon>
        <taxon>Euteleostomi</taxon>
        <taxon>Mammalia</taxon>
        <taxon>Eutheria</taxon>
        <taxon>Laurasiatheria</taxon>
        <taxon>Carnivora</taxon>
        <taxon>Caniformia</taxon>
        <taxon>Musteloidea</taxon>
        <taxon>Mustelidae</taxon>
        <taxon>Mustelinae</taxon>
        <taxon>Mustela</taxon>
    </lineage>
</organism>
<dbReference type="GO" id="GO:0005615">
    <property type="term" value="C:extracellular space"/>
    <property type="evidence" value="ECO:0007669"/>
    <property type="project" value="UniProtKB-KW"/>
</dbReference>
<feature type="transmembrane region" description="Helical" evidence="7">
    <location>
        <begin position="6"/>
        <end position="24"/>
    </location>
</feature>
<dbReference type="InParanoid" id="M3YX17"/>
<evidence type="ECO:0000256" key="4">
    <source>
        <dbReference type="ARBA" id="ARBA00023118"/>
    </source>
</evidence>
<keyword evidence="4 6" id="KW-0051">Antiviral defense</keyword>
<dbReference type="InterPro" id="IPR009079">
    <property type="entry name" value="4_helix_cytokine-like_core"/>
</dbReference>
<keyword evidence="3" id="KW-0964">Secreted</keyword>
<dbReference type="InterPro" id="IPR000471">
    <property type="entry name" value="Interferon_alpha/beta/delta"/>
</dbReference>
<dbReference type="HOGENOM" id="CLU_109427_1_0_1"/>
<dbReference type="GeneTree" id="ENSGT01000000214430"/>
<evidence type="ECO:0000256" key="3">
    <source>
        <dbReference type="ARBA" id="ARBA00022525"/>
    </source>
</evidence>
<evidence type="ECO:0000256" key="1">
    <source>
        <dbReference type="ARBA" id="ARBA00004613"/>
    </source>
</evidence>
<dbReference type="PANTHER" id="PTHR11691:SF61">
    <property type="entry name" value="INTERFERON-DELTA-4"/>
    <property type="match status" value="1"/>
</dbReference>
<dbReference type="PRINTS" id="PR00266">
    <property type="entry name" value="INTERFERONAB"/>
</dbReference>
<evidence type="ECO:0000256" key="7">
    <source>
        <dbReference type="SAM" id="Phobius"/>
    </source>
</evidence>
<dbReference type="OMA" id="QATWSHT"/>
<dbReference type="GO" id="GO:0005126">
    <property type="term" value="F:cytokine receptor binding"/>
    <property type="evidence" value="ECO:0007669"/>
    <property type="project" value="InterPro"/>
</dbReference>
<comment type="similarity">
    <text evidence="6">Belongs to the alpha/beta interferon family.</text>
</comment>
<reference evidence="8" key="1">
    <citation type="submission" date="2024-06" db="UniProtKB">
        <authorList>
            <consortium name="Ensembl"/>
        </authorList>
    </citation>
    <scope>IDENTIFICATION</scope>
</reference>
<keyword evidence="2 6" id="KW-0202">Cytokine</keyword>
<dbReference type="PANTHER" id="PTHR11691">
    <property type="entry name" value="TYPE I INTERFERON"/>
    <property type="match status" value="1"/>
</dbReference>
<dbReference type="SUPFAM" id="SSF47266">
    <property type="entry name" value="4-helical cytokines"/>
    <property type="match status" value="1"/>
</dbReference>
<protein>
    <submittedName>
        <fullName evidence="8">Uncharacterized protein</fullName>
    </submittedName>
</protein>
<keyword evidence="7" id="KW-1133">Transmembrane helix</keyword>
<dbReference type="eggNOG" id="ENOG502TDM9">
    <property type="taxonomic scope" value="Eukaryota"/>
</dbReference>
<keyword evidence="7" id="KW-0472">Membrane</keyword>
<keyword evidence="5" id="KW-1015">Disulfide bond</keyword>
<dbReference type="EMBL" id="AEYP01053789">
    <property type="status" value="NOT_ANNOTATED_CDS"/>
    <property type="molecule type" value="Genomic_DNA"/>
</dbReference>
<keyword evidence="7" id="KW-0812">Transmembrane</keyword>
<evidence type="ECO:0000256" key="5">
    <source>
        <dbReference type="ARBA" id="ARBA00023157"/>
    </source>
</evidence>
<name>M3YX17_MUSPF</name>
<sequence>ESPFYPFLLNFIMILCVYTCGASLHSRKGRSVRVTKEETPRQTAQLKSVPFHTCLKDRTYLRVPWERWTVTQIQKTQSTCFHHQMLLQVFNPFSTDHSQATWSHTALHDLLSSLHRCLGHQKPREEDNPACLCLGIVVQKDFQNIHLYLKEKKHSRCA</sequence>
<comment type="subcellular location">
    <subcellularLocation>
        <location evidence="1">Secreted</location>
    </subcellularLocation>
</comment>
<dbReference type="Ensembl" id="ENSMPUT00000016119.1">
    <property type="protein sequence ID" value="ENSMPUP00000015877.1"/>
    <property type="gene ID" value="ENSMPUG00000015982.1"/>
</dbReference>
<accession>M3YX17</accession>
<evidence type="ECO:0000256" key="2">
    <source>
        <dbReference type="ARBA" id="ARBA00022514"/>
    </source>
</evidence>
<dbReference type="GO" id="GO:0005125">
    <property type="term" value="F:cytokine activity"/>
    <property type="evidence" value="ECO:0007669"/>
    <property type="project" value="UniProtKB-KW"/>
</dbReference>
<dbReference type="Gene3D" id="1.20.1250.10">
    <property type="match status" value="1"/>
</dbReference>
<dbReference type="SMART" id="SM00076">
    <property type="entry name" value="IFabd"/>
    <property type="match status" value="1"/>
</dbReference>
<dbReference type="GO" id="GO:0051607">
    <property type="term" value="P:defense response to virus"/>
    <property type="evidence" value="ECO:0007669"/>
    <property type="project" value="UniProtKB-KW"/>
</dbReference>
<evidence type="ECO:0000313" key="8">
    <source>
        <dbReference type="Ensembl" id="ENSMPUP00000015877.1"/>
    </source>
</evidence>
<dbReference type="AlphaFoldDB" id="M3YX17"/>
<evidence type="ECO:0000256" key="6">
    <source>
        <dbReference type="RuleBase" id="RU000436"/>
    </source>
</evidence>